<accession>A0A1Y1QWC7</accession>
<sequence length="78" mass="8685">MVDGVFESNMKGVSAIADNPYAYLQKIAGEIDSYDTRDKIDKVLDELDFIHELLDPSMLGSVTEITGVLMTRYRALGK</sequence>
<name>A0A1Y1QWC7_9GAMM</name>
<gene>
    <name evidence="1" type="ORF">BWK73_07010</name>
</gene>
<dbReference type="EMBL" id="MTEJ01000015">
    <property type="protein sequence ID" value="OQX15386.1"/>
    <property type="molecule type" value="Genomic_DNA"/>
</dbReference>
<comment type="caution">
    <text evidence="1">The sequence shown here is derived from an EMBL/GenBank/DDBJ whole genome shotgun (WGS) entry which is preliminary data.</text>
</comment>
<evidence type="ECO:0000313" key="2">
    <source>
        <dbReference type="Proteomes" id="UP000192491"/>
    </source>
</evidence>
<reference evidence="1 2" key="1">
    <citation type="submission" date="2017-01" db="EMBL/GenBank/DDBJ databases">
        <title>Novel large sulfur bacteria in the metagenomes of groundwater-fed chemosynthetic microbial mats in the Lake Huron basin.</title>
        <authorList>
            <person name="Sharrar A.M."/>
            <person name="Flood B.E."/>
            <person name="Bailey J.V."/>
            <person name="Jones D.S."/>
            <person name="Biddanda B."/>
            <person name="Ruberg S.A."/>
            <person name="Marcus D.N."/>
            <person name="Dick G.J."/>
        </authorList>
    </citation>
    <scope>NUCLEOTIDE SEQUENCE [LARGE SCALE GENOMIC DNA]</scope>
    <source>
        <strain evidence="1">A8</strain>
    </source>
</reference>
<dbReference type="AlphaFoldDB" id="A0A1Y1QWC7"/>
<protein>
    <submittedName>
        <fullName evidence="1">Uncharacterized protein</fullName>
    </submittedName>
</protein>
<evidence type="ECO:0000313" key="1">
    <source>
        <dbReference type="EMBL" id="OQX15386.1"/>
    </source>
</evidence>
<dbReference type="Proteomes" id="UP000192491">
    <property type="component" value="Unassembled WGS sequence"/>
</dbReference>
<organism evidence="1 2">
    <name type="scientific">Thiothrix lacustris</name>
    <dbReference type="NCBI Taxonomy" id="525917"/>
    <lineage>
        <taxon>Bacteria</taxon>
        <taxon>Pseudomonadati</taxon>
        <taxon>Pseudomonadota</taxon>
        <taxon>Gammaproteobacteria</taxon>
        <taxon>Thiotrichales</taxon>
        <taxon>Thiotrichaceae</taxon>
        <taxon>Thiothrix</taxon>
    </lineage>
</organism>
<proteinExistence type="predicted"/>